<dbReference type="SUPFAM" id="SSF57756">
    <property type="entry name" value="Retrovirus zinc finger-like domains"/>
    <property type="match status" value="1"/>
</dbReference>
<dbReference type="GO" id="GO:0008270">
    <property type="term" value="F:zinc ion binding"/>
    <property type="evidence" value="ECO:0007669"/>
    <property type="project" value="InterPro"/>
</dbReference>
<dbReference type="AlphaFoldDB" id="A0A8S0YTJ4"/>
<dbReference type="InterPro" id="IPR021109">
    <property type="entry name" value="Peptidase_aspartic_dom_sf"/>
</dbReference>
<feature type="domain" description="CCHC-type" evidence="1">
    <location>
        <begin position="50"/>
        <end position="66"/>
    </location>
</feature>
<dbReference type="GO" id="GO:0003676">
    <property type="term" value="F:nucleic acid binding"/>
    <property type="evidence" value="ECO:0007669"/>
    <property type="project" value="InterPro"/>
</dbReference>
<dbReference type="SMART" id="SM00343">
    <property type="entry name" value="ZnF_C2HC"/>
    <property type="match status" value="2"/>
</dbReference>
<dbReference type="PANTHER" id="PTHR37984:SF9">
    <property type="entry name" value="INTEGRASE CATALYTIC DOMAIN-CONTAINING PROTEIN"/>
    <property type="match status" value="1"/>
</dbReference>
<feature type="domain" description="CCHC-type" evidence="1">
    <location>
        <begin position="31"/>
        <end position="46"/>
    </location>
</feature>
<reference evidence="2 3" key="1">
    <citation type="submission" date="2020-04" db="EMBL/GenBank/DDBJ databases">
        <authorList>
            <person name="Wallbank WR R."/>
            <person name="Pardo Diaz C."/>
            <person name="Kozak K."/>
            <person name="Martin S."/>
            <person name="Jiggins C."/>
            <person name="Moest M."/>
            <person name="Warren A I."/>
            <person name="Byers J.R.P. K."/>
            <person name="Montejo-Kovacevich G."/>
            <person name="Yen C E."/>
        </authorList>
    </citation>
    <scope>NUCLEOTIDE SEQUENCE [LARGE SCALE GENOMIC DNA]</scope>
</reference>
<dbReference type="InterPro" id="IPR036875">
    <property type="entry name" value="Znf_CCHC_sf"/>
</dbReference>
<dbReference type="Gene3D" id="2.40.70.10">
    <property type="entry name" value="Acid Proteases"/>
    <property type="match status" value="1"/>
</dbReference>
<keyword evidence="3" id="KW-1185">Reference proteome</keyword>
<sequence>MKSSVIHIKQWIQMRRRSKKRPNQIKKLVRSCRNCGQTHQINQCPAYGKTCYHCQKMNHFSKLCRSSQVQRKQVNVAETLNEADEASPDFFIGVLTTTGNEIVQDFEINNKKILVKMDTGAACNIIGKEVCKMLGVKKSEIHSCNKKVIQLDGKSVSVCGMSNTDLVNVNNVSCSTNDNVSELIGNIKNNYSELFDGGLGCLPGTVKIQLSDDAVPVIQAARRVPFSLLPELREELAKKELFHTLMICVFGLSQLMN</sequence>
<dbReference type="OrthoDB" id="2286242at2759"/>
<accession>A0A8S0YTJ4</accession>
<dbReference type="Proteomes" id="UP000494106">
    <property type="component" value="Unassembled WGS sequence"/>
</dbReference>
<dbReference type="InterPro" id="IPR050951">
    <property type="entry name" value="Retrovirus_Pol_polyprotein"/>
</dbReference>
<dbReference type="Gene3D" id="4.10.60.10">
    <property type="entry name" value="Zinc finger, CCHC-type"/>
    <property type="match status" value="1"/>
</dbReference>
<evidence type="ECO:0000259" key="1">
    <source>
        <dbReference type="SMART" id="SM00343"/>
    </source>
</evidence>
<dbReference type="PANTHER" id="PTHR37984">
    <property type="entry name" value="PROTEIN CBG26694"/>
    <property type="match status" value="1"/>
</dbReference>
<organism evidence="2 3">
    <name type="scientific">Arctia plantaginis</name>
    <name type="common">Wood tiger moth</name>
    <name type="synonym">Phalaena plantaginis</name>
    <dbReference type="NCBI Taxonomy" id="874455"/>
    <lineage>
        <taxon>Eukaryota</taxon>
        <taxon>Metazoa</taxon>
        <taxon>Ecdysozoa</taxon>
        <taxon>Arthropoda</taxon>
        <taxon>Hexapoda</taxon>
        <taxon>Insecta</taxon>
        <taxon>Pterygota</taxon>
        <taxon>Neoptera</taxon>
        <taxon>Endopterygota</taxon>
        <taxon>Lepidoptera</taxon>
        <taxon>Glossata</taxon>
        <taxon>Ditrysia</taxon>
        <taxon>Noctuoidea</taxon>
        <taxon>Erebidae</taxon>
        <taxon>Arctiinae</taxon>
        <taxon>Arctia</taxon>
    </lineage>
</organism>
<evidence type="ECO:0000313" key="3">
    <source>
        <dbReference type="Proteomes" id="UP000494106"/>
    </source>
</evidence>
<dbReference type="InterPro" id="IPR001878">
    <property type="entry name" value="Znf_CCHC"/>
</dbReference>
<gene>
    <name evidence="2" type="ORF">APLA_LOCUS1370</name>
</gene>
<evidence type="ECO:0000313" key="2">
    <source>
        <dbReference type="EMBL" id="CAB3222940.1"/>
    </source>
</evidence>
<protein>
    <recommendedName>
        <fullName evidence="1">CCHC-type domain-containing protein</fullName>
    </recommendedName>
</protein>
<dbReference type="EMBL" id="CADEBC010000123">
    <property type="protein sequence ID" value="CAB3222940.1"/>
    <property type="molecule type" value="Genomic_DNA"/>
</dbReference>
<proteinExistence type="predicted"/>
<name>A0A8S0YTJ4_ARCPL</name>
<comment type="caution">
    <text evidence="2">The sequence shown here is derived from an EMBL/GenBank/DDBJ whole genome shotgun (WGS) entry which is preliminary data.</text>
</comment>